<reference evidence="3" key="1">
    <citation type="submission" date="2017-06" db="EMBL/GenBank/DDBJ databases">
        <authorList>
            <person name="Kim H.J."/>
            <person name="Triplett B.A."/>
        </authorList>
    </citation>
    <scope>NUCLEOTIDE SEQUENCE [LARGE SCALE GENOMIC DNA]</scope>
</reference>
<sequence length="175" mass="20053">MTDKLFGRNVNGEPQTEDGWPDQDDPQLLIDALDKVLALENVAAVRWDQYTPSFNDGEPCRFSVHTVEVRLEGFEVSEDGFETEEGRWYDEDDEVYLGSYDLYNYGEKPDGSVDYDKKVYEVQGVPTKEIREALDAFETILDNKAHYAWLLANFGDPATVTANETDFDVEFCEHE</sequence>
<feature type="region of interest" description="Disordered" evidence="1">
    <location>
        <begin position="1"/>
        <end position="24"/>
    </location>
</feature>
<feature type="compositionally biased region" description="Acidic residues" evidence="1">
    <location>
        <begin position="15"/>
        <end position="24"/>
    </location>
</feature>
<protein>
    <submittedName>
        <fullName evidence="2">Uncharacterized protein</fullName>
    </submittedName>
</protein>
<accession>A0A221SB17</accession>
<name>A0A221SB17_9CAUD</name>
<evidence type="ECO:0000313" key="3">
    <source>
        <dbReference type="Proteomes" id="UP000225633"/>
    </source>
</evidence>
<gene>
    <name evidence="2" type="ORF">SEA_WARPY_133</name>
</gene>
<dbReference type="EMBL" id="MF358541">
    <property type="protein sequence ID" value="ASN73197.1"/>
    <property type="molecule type" value="Genomic_DNA"/>
</dbReference>
<evidence type="ECO:0000256" key="1">
    <source>
        <dbReference type="SAM" id="MobiDB-lite"/>
    </source>
</evidence>
<proteinExistence type="predicted"/>
<evidence type="ECO:0000313" key="2">
    <source>
        <dbReference type="EMBL" id="ASN73197.1"/>
    </source>
</evidence>
<dbReference type="Proteomes" id="UP000225633">
    <property type="component" value="Segment"/>
</dbReference>
<organism evidence="2 3">
    <name type="scientific">Streptomyces phage Warpy</name>
    <dbReference type="NCBI Taxonomy" id="2015805"/>
    <lineage>
        <taxon>Viruses</taxon>
        <taxon>Duplodnaviria</taxon>
        <taxon>Heunggongvirae</taxon>
        <taxon>Uroviricota</taxon>
        <taxon>Caudoviricetes</taxon>
        <taxon>Stanwilliamsviridae</taxon>
        <taxon>Boydwoodruffvirinae</taxon>
        <taxon>Samistivirus</taxon>
        <taxon>Samistivirus jay2jay</taxon>
    </lineage>
</organism>